<proteinExistence type="predicted"/>
<dbReference type="AlphaFoldDB" id="A0A0F9SEN1"/>
<sequence>MIRHTPKKTAFSGCVSFVGAVTCAFIASELWSDLTTGTQYFRQVPRPLKPACMAFFAFWCVLESRKVHSRILDLMDYEPNTVL</sequence>
<name>A0A0F9SEN1_9ZZZZ</name>
<reference evidence="2" key="1">
    <citation type="journal article" date="2015" name="Nature">
        <title>Complex archaea that bridge the gap between prokaryotes and eukaryotes.</title>
        <authorList>
            <person name="Spang A."/>
            <person name="Saw J.H."/>
            <person name="Jorgensen S.L."/>
            <person name="Zaremba-Niedzwiedzka K."/>
            <person name="Martijn J."/>
            <person name="Lind A.E."/>
            <person name="van Eijk R."/>
            <person name="Schleper C."/>
            <person name="Guy L."/>
            <person name="Ettema T.J."/>
        </authorList>
    </citation>
    <scope>NUCLEOTIDE SEQUENCE</scope>
</reference>
<dbReference type="EMBL" id="LAZR01002610">
    <property type="protein sequence ID" value="KKN27838.1"/>
    <property type="molecule type" value="Genomic_DNA"/>
</dbReference>
<protein>
    <submittedName>
        <fullName evidence="2">Uncharacterized protein</fullName>
    </submittedName>
</protein>
<keyword evidence="1" id="KW-1133">Transmembrane helix</keyword>
<accession>A0A0F9SEN1</accession>
<keyword evidence="1" id="KW-0472">Membrane</keyword>
<evidence type="ECO:0000256" key="1">
    <source>
        <dbReference type="SAM" id="Phobius"/>
    </source>
</evidence>
<organism evidence="2">
    <name type="scientific">marine sediment metagenome</name>
    <dbReference type="NCBI Taxonomy" id="412755"/>
    <lineage>
        <taxon>unclassified sequences</taxon>
        <taxon>metagenomes</taxon>
        <taxon>ecological metagenomes</taxon>
    </lineage>
</organism>
<keyword evidence="1" id="KW-0812">Transmembrane</keyword>
<gene>
    <name evidence="2" type="ORF">LCGC14_0860310</name>
</gene>
<evidence type="ECO:0000313" key="2">
    <source>
        <dbReference type="EMBL" id="KKN27838.1"/>
    </source>
</evidence>
<feature type="transmembrane region" description="Helical" evidence="1">
    <location>
        <begin position="9"/>
        <end position="27"/>
    </location>
</feature>
<comment type="caution">
    <text evidence="2">The sequence shown here is derived from an EMBL/GenBank/DDBJ whole genome shotgun (WGS) entry which is preliminary data.</text>
</comment>